<gene>
    <name evidence="2" type="ORF">Q9L42_021140</name>
</gene>
<dbReference type="RefSeq" id="WP_349432848.1">
    <property type="nucleotide sequence ID" value="NZ_CP157744.1"/>
</dbReference>
<dbReference type="CDD" id="cd01948">
    <property type="entry name" value="EAL"/>
    <property type="match status" value="1"/>
</dbReference>
<geneLocation type="plasmid" evidence="2 3">
    <name>unnamed2</name>
</geneLocation>
<sequence length="231" mass="27054">MQDHQKKVFEAMKVVQSELFAPVLEPIVDMRTGKQIGAELLCRARRFPSSAKEWRDWYDKVPGYIEVFLKQNDLEWISINYDTKHLLDSEVIESSAKMKGMPIVIEWTEHRDTYLRTHYLKHEILEAVRNLEQLRDLHGFQIAFDDMGSGDDGLRRFSMLAPDFVKIDGGIFHRARKDKRIRDVLMRHVQMYIGLSQVVIEWVENEEDLKLAMSLGAKLGQGYLWDLTQKS</sequence>
<evidence type="ECO:0000259" key="1">
    <source>
        <dbReference type="PROSITE" id="PS50883"/>
    </source>
</evidence>
<dbReference type="PANTHER" id="PTHR33121">
    <property type="entry name" value="CYCLIC DI-GMP PHOSPHODIESTERASE PDEF"/>
    <property type="match status" value="1"/>
</dbReference>
<evidence type="ECO:0000313" key="3">
    <source>
        <dbReference type="Proteomes" id="UP001225378"/>
    </source>
</evidence>
<keyword evidence="3" id="KW-1185">Reference proteome</keyword>
<dbReference type="EMBL" id="CP157744">
    <property type="protein sequence ID" value="XBS22814.1"/>
    <property type="molecule type" value="Genomic_DNA"/>
</dbReference>
<dbReference type="KEGG" id="mech:Q9L42_021140"/>
<accession>A0AAU7P0S2</accession>
<dbReference type="InterPro" id="IPR050706">
    <property type="entry name" value="Cyclic-di-GMP_PDE-like"/>
</dbReference>
<dbReference type="InterPro" id="IPR001633">
    <property type="entry name" value="EAL_dom"/>
</dbReference>
<dbReference type="Gene3D" id="3.20.20.450">
    <property type="entry name" value="EAL domain"/>
    <property type="match status" value="1"/>
</dbReference>
<dbReference type="Pfam" id="PF00563">
    <property type="entry name" value="EAL"/>
    <property type="match status" value="1"/>
</dbReference>
<dbReference type="Proteomes" id="UP001225378">
    <property type="component" value="Plasmid unnamed2"/>
</dbReference>
<name>A0AAU7P0S2_9GAMM</name>
<dbReference type="AlphaFoldDB" id="A0AAU7P0S2"/>
<protein>
    <submittedName>
        <fullName evidence="2">EAL domain-containing protein</fullName>
    </submittedName>
</protein>
<dbReference type="PROSITE" id="PS50883">
    <property type="entry name" value="EAL"/>
    <property type="match status" value="1"/>
</dbReference>
<dbReference type="InterPro" id="IPR035919">
    <property type="entry name" value="EAL_sf"/>
</dbReference>
<organism evidence="2 3">
    <name type="scientific">Methylomarinum roseum</name>
    <dbReference type="NCBI Taxonomy" id="3067653"/>
    <lineage>
        <taxon>Bacteria</taxon>
        <taxon>Pseudomonadati</taxon>
        <taxon>Pseudomonadota</taxon>
        <taxon>Gammaproteobacteria</taxon>
        <taxon>Methylococcales</taxon>
        <taxon>Methylococcaceae</taxon>
        <taxon>Methylomarinum</taxon>
    </lineage>
</organism>
<dbReference type="SMART" id="SM00052">
    <property type="entry name" value="EAL"/>
    <property type="match status" value="1"/>
</dbReference>
<reference evidence="2 3" key="1">
    <citation type="journal article" date="2024" name="Microbiology">
        <title>Methylomarinum rosea sp. nov., a novel halophilic methanotrophic bacterium from the hypersaline Lake Elton.</title>
        <authorList>
            <person name="Suleimanov R.Z."/>
            <person name="Oshkin I.Y."/>
            <person name="Danilova O.V."/>
            <person name="Suzina N.E."/>
            <person name="Dedysh S.N."/>
        </authorList>
    </citation>
    <scope>NUCLEOTIDE SEQUENCE [LARGE SCALE GENOMIC DNA]</scope>
    <source>
        <strain evidence="2 3">Ch1-1</strain>
        <plasmid evidence="3">unnamed2</plasmid>
    </source>
</reference>
<dbReference type="GO" id="GO:0071111">
    <property type="term" value="F:cyclic-guanylate-specific phosphodiesterase activity"/>
    <property type="evidence" value="ECO:0007669"/>
    <property type="project" value="InterPro"/>
</dbReference>
<proteinExistence type="predicted"/>
<evidence type="ECO:0000313" key="2">
    <source>
        <dbReference type="EMBL" id="XBS22814.1"/>
    </source>
</evidence>
<dbReference type="SUPFAM" id="SSF141868">
    <property type="entry name" value="EAL domain-like"/>
    <property type="match status" value="1"/>
</dbReference>
<keyword evidence="2" id="KW-0614">Plasmid</keyword>
<feature type="domain" description="EAL" evidence="1">
    <location>
        <begin position="1"/>
        <end position="231"/>
    </location>
</feature>
<dbReference type="PANTHER" id="PTHR33121:SF76">
    <property type="entry name" value="SIGNALING PROTEIN"/>
    <property type="match status" value="1"/>
</dbReference>